<dbReference type="GO" id="GO:0016757">
    <property type="term" value="F:glycosyltransferase activity"/>
    <property type="evidence" value="ECO:0007669"/>
    <property type="project" value="UniProtKB-KW"/>
</dbReference>
<keyword evidence="2" id="KW-0808">Transferase</keyword>
<dbReference type="AlphaFoldDB" id="A0A6J4MLU1"/>
<accession>A0A6J4MLU1</accession>
<dbReference type="Pfam" id="PF00534">
    <property type="entry name" value="Glycos_transf_1"/>
    <property type="match status" value="1"/>
</dbReference>
<evidence type="ECO:0000256" key="2">
    <source>
        <dbReference type="ARBA" id="ARBA00022679"/>
    </source>
</evidence>
<dbReference type="PANTHER" id="PTHR12526:SF510">
    <property type="entry name" value="D-INOSITOL 3-PHOSPHATE GLYCOSYLTRANSFERASE"/>
    <property type="match status" value="1"/>
</dbReference>
<feature type="non-terminal residue" evidence="5">
    <location>
        <position position="376"/>
    </location>
</feature>
<feature type="domain" description="Glycosyltransferase subfamily 4-like N-terminal" evidence="4">
    <location>
        <begin position="19"/>
        <end position="183"/>
    </location>
</feature>
<evidence type="ECO:0000259" key="3">
    <source>
        <dbReference type="Pfam" id="PF00534"/>
    </source>
</evidence>
<evidence type="ECO:0000256" key="1">
    <source>
        <dbReference type="ARBA" id="ARBA00022676"/>
    </source>
</evidence>
<reference evidence="5" key="1">
    <citation type="submission" date="2020-02" db="EMBL/GenBank/DDBJ databases">
        <authorList>
            <person name="Meier V. D."/>
        </authorList>
    </citation>
    <scope>NUCLEOTIDE SEQUENCE</scope>
    <source>
        <strain evidence="5">AVDCRST_MAG89</strain>
    </source>
</reference>
<proteinExistence type="predicted"/>
<sequence>MTRPVRVLYLVADVSRMAGANRSLLELVRSLPPERVQPVVVATGEGPVAQAYRDAGVACTVLRTGDRLNSTDGALLRASALARARIALGELLPFTRQLRRLLREREIDLVHVNDARGAGIVAAAARLAGVPVVGHLRGELRHEGMARWVAENVPARIVAVSEGARLTLSPRARTRAVTVYNGIAETPRTLPIPFLQSLRDRGVRIVCCFATLVPFKGHHHLLEAVALLNRRGWRDRMAVVCIGDITPRGGSYFDWIGRSARRLEVDNVTFAGWHDVPFSFYPYADLCVLPSVSAEVLEMDGERIEVRGSEGFPRTHLEAMRFGVPVVGTRIAGVPEQVEHGVTGFVVEPGDPAALADAMEQLLASPEPARSMGRAG</sequence>
<feature type="domain" description="Glycosyl transferase family 1" evidence="3">
    <location>
        <begin position="200"/>
        <end position="375"/>
    </location>
</feature>
<dbReference type="InterPro" id="IPR001296">
    <property type="entry name" value="Glyco_trans_1"/>
</dbReference>
<dbReference type="InterPro" id="IPR028098">
    <property type="entry name" value="Glyco_trans_4-like_N"/>
</dbReference>
<evidence type="ECO:0000259" key="4">
    <source>
        <dbReference type="Pfam" id="PF13439"/>
    </source>
</evidence>
<dbReference type="PANTHER" id="PTHR12526">
    <property type="entry name" value="GLYCOSYLTRANSFERASE"/>
    <property type="match status" value="1"/>
</dbReference>
<evidence type="ECO:0000313" key="5">
    <source>
        <dbReference type="EMBL" id="CAA9360762.1"/>
    </source>
</evidence>
<name>A0A6J4MLU1_9BACT</name>
<dbReference type="EMBL" id="CADCTV010000780">
    <property type="protein sequence ID" value="CAA9360762.1"/>
    <property type="molecule type" value="Genomic_DNA"/>
</dbReference>
<protein>
    <recommendedName>
        <fullName evidence="6">Glycosyltransferase subfamily 4-like N-terminal domain-containing protein</fullName>
    </recommendedName>
</protein>
<keyword evidence="1" id="KW-0328">Glycosyltransferase</keyword>
<dbReference type="SUPFAM" id="SSF53756">
    <property type="entry name" value="UDP-Glycosyltransferase/glycogen phosphorylase"/>
    <property type="match status" value="1"/>
</dbReference>
<organism evidence="5">
    <name type="scientific">uncultured Gemmatimonadota bacterium</name>
    <dbReference type="NCBI Taxonomy" id="203437"/>
    <lineage>
        <taxon>Bacteria</taxon>
        <taxon>Pseudomonadati</taxon>
        <taxon>Gemmatimonadota</taxon>
        <taxon>environmental samples</taxon>
    </lineage>
</organism>
<gene>
    <name evidence="5" type="ORF">AVDCRST_MAG89-3726</name>
</gene>
<dbReference type="Pfam" id="PF13439">
    <property type="entry name" value="Glyco_transf_4"/>
    <property type="match status" value="1"/>
</dbReference>
<dbReference type="Gene3D" id="3.40.50.2000">
    <property type="entry name" value="Glycogen Phosphorylase B"/>
    <property type="match status" value="2"/>
</dbReference>
<evidence type="ECO:0008006" key="6">
    <source>
        <dbReference type="Google" id="ProtNLM"/>
    </source>
</evidence>
<dbReference type="CDD" id="cd03801">
    <property type="entry name" value="GT4_PimA-like"/>
    <property type="match status" value="1"/>
</dbReference>